<evidence type="ECO:0000256" key="3">
    <source>
        <dbReference type="ARBA" id="ARBA00022692"/>
    </source>
</evidence>
<feature type="transmembrane region" description="Helical" evidence="8">
    <location>
        <begin position="507"/>
        <end position="528"/>
    </location>
</feature>
<keyword evidence="11" id="KW-1185">Reference proteome</keyword>
<dbReference type="Pfam" id="PF00361">
    <property type="entry name" value="Proton_antipo_M"/>
    <property type="match status" value="1"/>
</dbReference>
<dbReference type="InterPro" id="IPR003918">
    <property type="entry name" value="NADH_UbQ_OxRdtase"/>
</dbReference>
<feature type="transmembrane region" description="Helical" evidence="8">
    <location>
        <begin position="119"/>
        <end position="138"/>
    </location>
</feature>
<dbReference type="PANTHER" id="PTHR42682:SF3">
    <property type="entry name" value="FORMATE HYDROGENLYASE SUBUNIT 3-RELATED"/>
    <property type="match status" value="1"/>
</dbReference>
<dbReference type="InterPro" id="IPR052175">
    <property type="entry name" value="ComplexI-like_HydComp"/>
</dbReference>
<keyword evidence="2" id="KW-1003">Cell membrane</keyword>
<dbReference type="Proteomes" id="UP000298460">
    <property type="component" value="Unassembled WGS sequence"/>
</dbReference>
<sequence>MVNKGSQSVRQLLMSLSIALAGVGFILGVFLTYRVEGWISTGLRFVTDAGAGLSLTWKLDGLTMFFIFILLLGQGLSSLYALGYLKEYEEKKKSLLSFYVPWFLFLGSMYGVVLADDGFTFLLTWEMMSLFSFFLVLYEHEDPQNQKAAYIYFIMTHVGTVFLMAAILFLYASTGSFAFEVWAGAVPSLSTIQLNLIFLAFFIGLGTKAGFVPFHIWLPYAHSAAPSPVSSLMSGVMVKIALYLFIRLVWLTIGPGPVWWGWLFLLIGALSALVGILSASVQSDLKKLLAFSTIENVGILAMALGSAFLARSWNNSWGMDLALIAFFWHTLQHMLFKSLLFMGAGNIIQTTHTRNLERLGGLIKRMPKTGLAALIGIIGITALPPLGGFWGEFMLFQSLWVNTAHLANGWSKVFLPLFIGILALVGGLSIATFVKWFGISFLGQARSPVAEKAAEAHPVQYIAPLLAGGLAVLSVLWPAGTLALINLPLSVMRTGEVTPIMSAVGTPLNLSSVYLILLVLLTAIVVILSKRGIQRVTATWNCGAPLTPSLQYTADGLTNPIRVLFAKVLGSQRLVEGDFAGTGYSLRSLTYEGRIKAVSEDIFYRPLIRGLLWFSSQIRKLQSGSIHLYLAYLLVTVVVVLIIGR</sequence>
<feature type="transmembrane region" description="Helical" evidence="8">
    <location>
        <begin position="626"/>
        <end position="644"/>
    </location>
</feature>
<feature type="transmembrane region" description="Helical" evidence="8">
    <location>
        <begin position="321"/>
        <end position="348"/>
    </location>
</feature>
<keyword evidence="4 8" id="KW-1133">Transmembrane helix</keyword>
<feature type="transmembrane region" description="Helical" evidence="8">
    <location>
        <begin position="259"/>
        <end position="281"/>
    </location>
</feature>
<feature type="transmembrane region" description="Helical" evidence="8">
    <location>
        <begin position="150"/>
        <end position="172"/>
    </location>
</feature>
<feature type="transmembrane region" description="Helical" evidence="8">
    <location>
        <begin position="459"/>
        <end position="487"/>
    </location>
</feature>
<dbReference type="GO" id="GO:0008137">
    <property type="term" value="F:NADH dehydrogenase (ubiquinone) activity"/>
    <property type="evidence" value="ECO:0007669"/>
    <property type="project" value="InterPro"/>
</dbReference>
<evidence type="ECO:0000256" key="6">
    <source>
        <dbReference type="ARBA" id="ARBA00023136"/>
    </source>
</evidence>
<dbReference type="AlphaFoldDB" id="A0A4Z0R3H8"/>
<evidence type="ECO:0000256" key="7">
    <source>
        <dbReference type="RuleBase" id="RU000320"/>
    </source>
</evidence>
<comment type="subcellular location">
    <subcellularLocation>
        <location evidence="1">Cell membrane</location>
        <topology evidence="1">Multi-pass membrane protein</topology>
    </subcellularLocation>
    <subcellularLocation>
        <location evidence="7">Membrane</location>
        <topology evidence="7">Multi-pass membrane protein</topology>
    </subcellularLocation>
</comment>
<keyword evidence="3 7" id="KW-0812">Transmembrane</keyword>
<evidence type="ECO:0000256" key="1">
    <source>
        <dbReference type="ARBA" id="ARBA00004651"/>
    </source>
</evidence>
<reference evidence="10 11" key="1">
    <citation type="submission" date="2019-03" db="EMBL/GenBank/DDBJ databases">
        <title>Draft Genome Sequence of Desulfosporosinus fructosivorans Strain 63.6F, Isolated from Marine Sediment in the Baltic Sea.</title>
        <authorList>
            <person name="Hausmann B."/>
            <person name="Vandieken V."/>
            <person name="Pjevac P."/>
            <person name="Schreck K."/>
            <person name="Herbold C.W."/>
            <person name="Loy A."/>
        </authorList>
    </citation>
    <scope>NUCLEOTIDE SEQUENCE [LARGE SCALE GENOMIC DNA]</scope>
    <source>
        <strain evidence="10 11">63.6F</strain>
    </source>
</reference>
<evidence type="ECO:0000256" key="2">
    <source>
        <dbReference type="ARBA" id="ARBA00022475"/>
    </source>
</evidence>
<dbReference type="PANTHER" id="PTHR42682">
    <property type="entry name" value="HYDROGENASE-4 COMPONENT F"/>
    <property type="match status" value="1"/>
</dbReference>
<feature type="transmembrane region" description="Helical" evidence="8">
    <location>
        <begin position="62"/>
        <end position="83"/>
    </location>
</feature>
<keyword evidence="6 8" id="KW-0472">Membrane</keyword>
<evidence type="ECO:0000313" key="10">
    <source>
        <dbReference type="EMBL" id="TGE37621.1"/>
    </source>
</evidence>
<dbReference type="GO" id="GO:0042773">
    <property type="term" value="P:ATP synthesis coupled electron transport"/>
    <property type="evidence" value="ECO:0007669"/>
    <property type="project" value="InterPro"/>
</dbReference>
<name>A0A4Z0R3H8_9FIRM</name>
<gene>
    <name evidence="10" type="ORF">E4K67_12855</name>
</gene>
<evidence type="ECO:0000313" key="11">
    <source>
        <dbReference type="Proteomes" id="UP000298460"/>
    </source>
</evidence>
<comment type="caution">
    <text evidence="10">The sequence shown here is derived from an EMBL/GenBank/DDBJ whole genome shotgun (WGS) entry which is preliminary data.</text>
</comment>
<evidence type="ECO:0000256" key="5">
    <source>
        <dbReference type="ARBA" id="ARBA00023002"/>
    </source>
</evidence>
<dbReference type="RefSeq" id="WP_135547314.1">
    <property type="nucleotide sequence ID" value="NZ_SPQQ01000004.1"/>
</dbReference>
<accession>A0A4Z0R3H8</accession>
<dbReference type="PRINTS" id="PR01437">
    <property type="entry name" value="NUOXDRDTASE4"/>
</dbReference>
<feature type="transmembrane region" description="Helical" evidence="8">
    <location>
        <begin position="192"/>
        <end position="220"/>
    </location>
</feature>
<dbReference type="GO" id="GO:0005886">
    <property type="term" value="C:plasma membrane"/>
    <property type="evidence" value="ECO:0007669"/>
    <property type="project" value="UniProtKB-SubCell"/>
</dbReference>
<keyword evidence="5" id="KW-0560">Oxidoreductase</keyword>
<evidence type="ECO:0000256" key="8">
    <source>
        <dbReference type="SAM" id="Phobius"/>
    </source>
</evidence>
<feature type="transmembrane region" description="Helical" evidence="8">
    <location>
        <begin position="369"/>
        <end position="393"/>
    </location>
</feature>
<feature type="transmembrane region" description="Helical" evidence="8">
    <location>
        <begin position="413"/>
        <end position="438"/>
    </location>
</feature>
<feature type="transmembrane region" description="Helical" evidence="8">
    <location>
        <begin position="95"/>
        <end position="113"/>
    </location>
</feature>
<organism evidence="10 11">
    <name type="scientific">Desulfosporosinus fructosivorans</name>
    <dbReference type="NCBI Taxonomy" id="2018669"/>
    <lineage>
        <taxon>Bacteria</taxon>
        <taxon>Bacillati</taxon>
        <taxon>Bacillota</taxon>
        <taxon>Clostridia</taxon>
        <taxon>Eubacteriales</taxon>
        <taxon>Desulfitobacteriaceae</taxon>
        <taxon>Desulfosporosinus</taxon>
    </lineage>
</organism>
<dbReference type="OrthoDB" id="9807568at2"/>
<dbReference type="EMBL" id="SPQQ01000004">
    <property type="protein sequence ID" value="TGE37621.1"/>
    <property type="molecule type" value="Genomic_DNA"/>
</dbReference>
<dbReference type="GO" id="GO:0016491">
    <property type="term" value="F:oxidoreductase activity"/>
    <property type="evidence" value="ECO:0007669"/>
    <property type="project" value="UniProtKB-KW"/>
</dbReference>
<proteinExistence type="predicted"/>
<feature type="transmembrane region" description="Helical" evidence="8">
    <location>
        <begin position="288"/>
        <end position="309"/>
    </location>
</feature>
<evidence type="ECO:0000259" key="9">
    <source>
        <dbReference type="Pfam" id="PF00361"/>
    </source>
</evidence>
<dbReference type="InterPro" id="IPR001750">
    <property type="entry name" value="ND/Mrp_TM"/>
</dbReference>
<protein>
    <submittedName>
        <fullName evidence="10">Oxidoreductase</fullName>
    </submittedName>
</protein>
<feature type="domain" description="NADH:quinone oxidoreductase/Mrp antiporter transmembrane" evidence="9">
    <location>
        <begin position="115"/>
        <end position="402"/>
    </location>
</feature>
<feature type="transmembrane region" description="Helical" evidence="8">
    <location>
        <begin position="12"/>
        <end position="33"/>
    </location>
</feature>
<feature type="transmembrane region" description="Helical" evidence="8">
    <location>
        <begin position="232"/>
        <end position="253"/>
    </location>
</feature>
<evidence type="ECO:0000256" key="4">
    <source>
        <dbReference type="ARBA" id="ARBA00022989"/>
    </source>
</evidence>